<name>D7E852_METEZ</name>
<protein>
    <submittedName>
        <fullName evidence="2">Uncharacterized protein</fullName>
    </submittedName>
</protein>
<dbReference type="AlphaFoldDB" id="D7E852"/>
<dbReference type="KEGG" id="mev:Metev_0480"/>
<dbReference type="HOGENOM" id="CLU_978654_0_0_2"/>
<organism evidence="2 3">
    <name type="scientific">Methanohalobium evestigatum (strain ATCC BAA-1072 / DSM 3721 / NBRC 107634 / OCM 161 / Z-7303)</name>
    <dbReference type="NCBI Taxonomy" id="644295"/>
    <lineage>
        <taxon>Archaea</taxon>
        <taxon>Methanobacteriati</taxon>
        <taxon>Methanobacteriota</taxon>
        <taxon>Stenosarchaea group</taxon>
        <taxon>Methanomicrobia</taxon>
        <taxon>Methanosarcinales</taxon>
        <taxon>Methanosarcinaceae</taxon>
        <taxon>Methanohalobium</taxon>
    </lineage>
</organism>
<evidence type="ECO:0000313" key="3">
    <source>
        <dbReference type="Proteomes" id="UP000000391"/>
    </source>
</evidence>
<keyword evidence="3" id="KW-1185">Reference proteome</keyword>
<feature type="transmembrane region" description="Helical" evidence="1">
    <location>
        <begin position="12"/>
        <end position="34"/>
    </location>
</feature>
<reference evidence="2 3" key="1">
    <citation type="submission" date="2010-06" db="EMBL/GenBank/DDBJ databases">
        <title>Complete sequence chromosome of Methanohalobium evestigatum Z-7303.</title>
        <authorList>
            <consortium name="US DOE Joint Genome Institute"/>
            <person name="Lucas S."/>
            <person name="Copeland A."/>
            <person name="Lapidus A."/>
            <person name="Cheng J.-F."/>
            <person name="Bruce D."/>
            <person name="Goodwin L."/>
            <person name="Pitluck S."/>
            <person name="Saunders E."/>
            <person name="Detter J.C."/>
            <person name="Han C."/>
            <person name="Tapia R."/>
            <person name="Land M."/>
            <person name="Hauser L."/>
            <person name="Kyrpides N."/>
            <person name="Mikhailova N."/>
            <person name="Sieprawska-Lupa M."/>
            <person name="Whitman W.B."/>
            <person name="Anderson I."/>
            <person name="Woyke T."/>
        </authorList>
    </citation>
    <scope>NUCLEOTIDE SEQUENCE [LARGE SCALE GENOMIC DNA]</scope>
    <source>
        <strain evidence="3">ATCC BAA-1072 / DSM 3721 / NBRC 107634 / OCM 161 / Z-7303</strain>
    </source>
</reference>
<keyword evidence="1" id="KW-1133">Transmembrane helix</keyword>
<sequence length="283" mass="31518">MFNEDDSAQMILITGFAIGISIVFLTVMLNNVIYSSNMASESSIDTYRFDYSNAIKISSDAAEDAFINATDNQSFNSDIFNQYMSSYVQRISNLYAYSGLAVSVKNSSVEDAYLTDNGIKNGNSNWTIVDNINTTDNFLLYLSNNTGAQGDQNNSFKISAINQSDTLIWSIELYNESGDINVTVTNRTDTITTDTKSDIYQMDIINNSIDGNSFSFNFDESINNDGYYLKINNGRYLIGQVVLSGKLINNQDFTVKRLKVTRLYINMSSNSKQVNATVPVTLP</sequence>
<dbReference type="Proteomes" id="UP000000391">
    <property type="component" value="Chromosome"/>
</dbReference>
<proteinExistence type="predicted"/>
<dbReference type="STRING" id="644295.Metev_0480"/>
<evidence type="ECO:0000256" key="1">
    <source>
        <dbReference type="SAM" id="Phobius"/>
    </source>
</evidence>
<accession>D7E852</accession>
<evidence type="ECO:0000313" key="2">
    <source>
        <dbReference type="EMBL" id="ADI73394.1"/>
    </source>
</evidence>
<keyword evidence="1" id="KW-0812">Transmembrane</keyword>
<dbReference type="EMBL" id="CP002069">
    <property type="protein sequence ID" value="ADI73394.1"/>
    <property type="molecule type" value="Genomic_DNA"/>
</dbReference>
<gene>
    <name evidence="2" type="ordered locus">Metev_0480</name>
</gene>
<keyword evidence="1" id="KW-0472">Membrane</keyword>